<evidence type="ECO:0000256" key="1">
    <source>
        <dbReference type="SAM" id="MobiDB-lite"/>
    </source>
</evidence>
<feature type="region of interest" description="Disordered" evidence="1">
    <location>
        <begin position="151"/>
        <end position="176"/>
    </location>
</feature>
<evidence type="ECO:0008006" key="4">
    <source>
        <dbReference type="Google" id="ProtNLM"/>
    </source>
</evidence>
<dbReference type="KEGG" id="sbk:SHEWBE_2876"/>
<proteinExistence type="predicted"/>
<evidence type="ECO:0000313" key="3">
    <source>
        <dbReference type="Proteomes" id="UP000250123"/>
    </source>
</evidence>
<dbReference type="EMBL" id="LS483452">
    <property type="protein sequence ID" value="SQH76839.1"/>
    <property type="molecule type" value="Genomic_DNA"/>
</dbReference>
<dbReference type="AlphaFoldDB" id="A0A330M2D7"/>
<sequence length="496" mass="55203">MVAERSPGAVVAATKTVNKSKARTGTGKKIGARLGFSASEPSIAEALSIASFALLSMTSSLAIAAQRDSVADNPIGRDTQFAAVIFADEAVTSDTDETDPAEIDAALLYYLELDRVTVAEGIFNLKLPVGDKRAYEGKLVLDTLTGSSANGAVPQDERQTFTRPSGNGEYNIDAANTPLDDTFKDTRVQLSGNWAEIWSPDWSSNHGLYLSREYDYTSMGINLALERSFNKSNTQLSLGMAYYYDLVDPVGGRPVAMSKMVFRDDFDSQAEFRTEFDKTRQIASSDKQTVDLSVGLTQIINRYMLVQLSYNLSSLQGYMTDPYKVLSLVDASGTSEAYLYESRPDERLKQSFYLFSKHALSTGVTDLAYRYSHDDWGVSSHTFETRYRYNFTATFFGQLHLRYYRQEAASFYRAFLNSAEELPEFASADYRIGNMNAYTLGIKMGHSLVDGTKVSYRLEYYQQDPYSNGEQATGQLAQHELYPSIKAIIFQLGLSF</sequence>
<name>A0A330M2D7_9GAMM</name>
<protein>
    <recommendedName>
        <fullName evidence="4">DUF3570 domain-containing protein</fullName>
    </recommendedName>
</protein>
<evidence type="ECO:0000313" key="2">
    <source>
        <dbReference type="EMBL" id="SQH76839.1"/>
    </source>
</evidence>
<dbReference type="InterPro" id="IPR021953">
    <property type="entry name" value="DUF3570"/>
</dbReference>
<dbReference type="Proteomes" id="UP000250123">
    <property type="component" value="Chromosome SHEWBE"/>
</dbReference>
<accession>A0A330M2D7</accession>
<dbReference type="Pfam" id="PF12094">
    <property type="entry name" value="DUF3570"/>
    <property type="match status" value="1"/>
</dbReference>
<organism evidence="2 3">
    <name type="scientific">Shewanella benthica</name>
    <dbReference type="NCBI Taxonomy" id="43661"/>
    <lineage>
        <taxon>Bacteria</taxon>
        <taxon>Pseudomonadati</taxon>
        <taxon>Pseudomonadota</taxon>
        <taxon>Gammaproteobacteria</taxon>
        <taxon>Alteromonadales</taxon>
        <taxon>Shewanellaceae</taxon>
        <taxon>Shewanella</taxon>
    </lineage>
</organism>
<gene>
    <name evidence="2" type="ORF">SHEWBE_2876</name>
</gene>
<reference evidence="3" key="1">
    <citation type="submission" date="2018-06" db="EMBL/GenBank/DDBJ databases">
        <authorList>
            <person name="Cea G.-C."/>
            <person name="William W."/>
        </authorList>
    </citation>
    <scope>NUCLEOTIDE SEQUENCE [LARGE SCALE GENOMIC DNA]</scope>
    <source>
        <strain evidence="3">DB21MT-2</strain>
    </source>
</reference>